<dbReference type="AlphaFoldDB" id="A0AAV8VEL9"/>
<comment type="caution">
    <text evidence="2">The sequence shown here is derived from an EMBL/GenBank/DDBJ whole genome shotgun (WGS) entry which is preliminary data.</text>
</comment>
<keyword evidence="3" id="KW-1185">Reference proteome</keyword>
<feature type="compositionally biased region" description="Basic and acidic residues" evidence="1">
    <location>
        <begin position="48"/>
        <end position="62"/>
    </location>
</feature>
<evidence type="ECO:0000313" key="3">
    <source>
        <dbReference type="Proteomes" id="UP001159042"/>
    </source>
</evidence>
<protein>
    <submittedName>
        <fullName evidence="2">Uncharacterized protein</fullName>
    </submittedName>
</protein>
<gene>
    <name evidence="2" type="ORF">NQ315_000472</name>
</gene>
<dbReference type="EMBL" id="JANEYG010000119">
    <property type="protein sequence ID" value="KAJ8912603.1"/>
    <property type="molecule type" value="Genomic_DNA"/>
</dbReference>
<sequence>MDRIQVEKLEGSSNWVSWKFDVDLQLTLHKVSEIVTGSLSKPENNDTEENKKLTKEYEEKDATARVPKQHVLTCKNAKDTWDTLHSVYEQRNDRRLDLLYCELFTYKKDSKDTIAMHVSKLQHIFLKLNEELKHESQELPTSPLLNRVLNTFTKISVKE</sequence>
<feature type="region of interest" description="Disordered" evidence="1">
    <location>
        <begin position="38"/>
        <end position="62"/>
    </location>
</feature>
<accession>A0AAV8VEL9</accession>
<proteinExistence type="predicted"/>
<organism evidence="2 3">
    <name type="scientific">Exocentrus adspersus</name>
    <dbReference type="NCBI Taxonomy" id="1586481"/>
    <lineage>
        <taxon>Eukaryota</taxon>
        <taxon>Metazoa</taxon>
        <taxon>Ecdysozoa</taxon>
        <taxon>Arthropoda</taxon>
        <taxon>Hexapoda</taxon>
        <taxon>Insecta</taxon>
        <taxon>Pterygota</taxon>
        <taxon>Neoptera</taxon>
        <taxon>Endopterygota</taxon>
        <taxon>Coleoptera</taxon>
        <taxon>Polyphaga</taxon>
        <taxon>Cucujiformia</taxon>
        <taxon>Chrysomeloidea</taxon>
        <taxon>Cerambycidae</taxon>
        <taxon>Lamiinae</taxon>
        <taxon>Acanthocinini</taxon>
        <taxon>Exocentrus</taxon>
    </lineage>
</organism>
<reference evidence="2 3" key="1">
    <citation type="journal article" date="2023" name="Insect Mol. Biol.">
        <title>Genome sequencing provides insights into the evolution of gene families encoding plant cell wall-degrading enzymes in longhorned beetles.</title>
        <authorList>
            <person name="Shin N.R."/>
            <person name="Okamura Y."/>
            <person name="Kirsch R."/>
            <person name="Pauchet Y."/>
        </authorList>
    </citation>
    <scope>NUCLEOTIDE SEQUENCE [LARGE SCALE GENOMIC DNA]</scope>
    <source>
        <strain evidence="2">EAD_L_NR</strain>
    </source>
</reference>
<evidence type="ECO:0000313" key="2">
    <source>
        <dbReference type="EMBL" id="KAJ8912603.1"/>
    </source>
</evidence>
<dbReference type="Pfam" id="PF14223">
    <property type="entry name" value="Retrotran_gag_2"/>
    <property type="match status" value="1"/>
</dbReference>
<name>A0AAV8VEL9_9CUCU</name>
<evidence type="ECO:0000256" key="1">
    <source>
        <dbReference type="SAM" id="MobiDB-lite"/>
    </source>
</evidence>
<dbReference type="Proteomes" id="UP001159042">
    <property type="component" value="Unassembled WGS sequence"/>
</dbReference>